<proteinExistence type="predicted"/>
<protein>
    <submittedName>
        <fullName evidence="1">Uncharacterized protein</fullName>
    </submittedName>
</protein>
<sequence length="348" mass="38503">MTVFDNETLSSVLKYLGIIFIGTKVLPLLRTLYDVYLVEGLKLKKIGSWERSLDQYETLPILSNLLVITGCTDGIGKEFALQLAKAKFNILLISRTQSKLDELKEIIVRDHGIEAKTLAIDFCKPGTEKYDQIKEAIQDLDVHALINNVGLSHEHPKSLEEEDDKAVQDILEINVTSTVLVTKAVIPAMIRATSKSGLSGLIMTVGSFSGVLPTPYLTTYSASKAFLQTFTQSLGPELEKHKIVVTNIIPYFVVSKMSKIRKSSFLIPSPQAYVRSVLSKIGVTCGTSLPYNSIPYSGHAIIGWALETFGTQQFWINFNRDGMLKTRARALKKKELAEANATAESKSQ</sequence>
<comment type="caution">
    <text evidence="1">The sequence shown here is derived from an EMBL/GenBank/DDBJ whole genome shotgun (WGS) entry which is preliminary data.</text>
</comment>
<accession>A0ACC2UCC1</accession>
<evidence type="ECO:0000313" key="2">
    <source>
        <dbReference type="Proteomes" id="UP001165960"/>
    </source>
</evidence>
<organism evidence="1 2">
    <name type="scientific">Entomophthora muscae</name>
    <dbReference type="NCBI Taxonomy" id="34485"/>
    <lineage>
        <taxon>Eukaryota</taxon>
        <taxon>Fungi</taxon>
        <taxon>Fungi incertae sedis</taxon>
        <taxon>Zoopagomycota</taxon>
        <taxon>Entomophthoromycotina</taxon>
        <taxon>Entomophthoromycetes</taxon>
        <taxon>Entomophthorales</taxon>
        <taxon>Entomophthoraceae</taxon>
        <taxon>Entomophthora</taxon>
    </lineage>
</organism>
<keyword evidence="2" id="KW-1185">Reference proteome</keyword>
<dbReference type="EMBL" id="QTSX02000818">
    <property type="protein sequence ID" value="KAJ9084668.1"/>
    <property type="molecule type" value="Genomic_DNA"/>
</dbReference>
<dbReference type="Proteomes" id="UP001165960">
    <property type="component" value="Unassembled WGS sequence"/>
</dbReference>
<gene>
    <name evidence="1" type="ORF">DSO57_1021922</name>
</gene>
<evidence type="ECO:0000313" key="1">
    <source>
        <dbReference type="EMBL" id="KAJ9084668.1"/>
    </source>
</evidence>
<reference evidence="1" key="1">
    <citation type="submission" date="2022-04" db="EMBL/GenBank/DDBJ databases">
        <title>Genome of the entomopathogenic fungus Entomophthora muscae.</title>
        <authorList>
            <person name="Elya C."/>
            <person name="Lovett B.R."/>
            <person name="Lee E."/>
            <person name="Macias A.M."/>
            <person name="Hajek A.E."/>
            <person name="De Bivort B.L."/>
            <person name="Kasson M.T."/>
            <person name="De Fine Licht H.H."/>
            <person name="Stajich J.E."/>
        </authorList>
    </citation>
    <scope>NUCLEOTIDE SEQUENCE</scope>
    <source>
        <strain evidence="1">Berkeley</strain>
    </source>
</reference>
<name>A0ACC2UCC1_9FUNG</name>